<evidence type="ECO:0000313" key="8">
    <source>
        <dbReference type="Proteomes" id="UP000268192"/>
    </source>
</evidence>
<dbReference type="SUPFAM" id="SSF52518">
    <property type="entry name" value="Thiamin diphosphate-binding fold (THDP-binding)"/>
    <property type="match status" value="2"/>
</dbReference>
<dbReference type="GO" id="GO:0003984">
    <property type="term" value="F:acetolactate synthase activity"/>
    <property type="evidence" value="ECO:0007669"/>
    <property type="project" value="TreeGrafter"/>
</dbReference>
<evidence type="ECO:0000259" key="6">
    <source>
        <dbReference type="Pfam" id="PF02776"/>
    </source>
</evidence>
<dbReference type="InterPro" id="IPR029035">
    <property type="entry name" value="DHS-like_NAD/FAD-binding_dom"/>
</dbReference>
<dbReference type="OrthoDB" id="7534569at2"/>
<keyword evidence="2 3" id="KW-0786">Thiamine pyrophosphate</keyword>
<feature type="domain" description="Thiamine pyrophosphate enzyme central" evidence="4">
    <location>
        <begin position="210"/>
        <end position="292"/>
    </location>
</feature>
<accession>A0A3S9B0Y8</accession>
<dbReference type="KEGG" id="abaw:D5400_03725"/>
<dbReference type="GO" id="GO:0000287">
    <property type="term" value="F:magnesium ion binding"/>
    <property type="evidence" value="ECO:0007669"/>
    <property type="project" value="InterPro"/>
</dbReference>
<dbReference type="AlphaFoldDB" id="A0A3S9B0Y8"/>
<evidence type="ECO:0000259" key="5">
    <source>
        <dbReference type="Pfam" id="PF02775"/>
    </source>
</evidence>
<dbReference type="InterPro" id="IPR045229">
    <property type="entry name" value="TPP_enz"/>
</dbReference>
<dbReference type="PANTHER" id="PTHR18968:SF167">
    <property type="entry name" value="ACETOLACTATE SYNTHASE LARGE SUBUNIT ILVB2-RELATED"/>
    <property type="match status" value="1"/>
</dbReference>
<dbReference type="Pfam" id="PF00205">
    <property type="entry name" value="TPP_enzyme_M"/>
    <property type="match status" value="1"/>
</dbReference>
<dbReference type="EMBL" id="CP032509">
    <property type="protein sequence ID" value="AZN70501.1"/>
    <property type="molecule type" value="Genomic_DNA"/>
</dbReference>
<protein>
    <submittedName>
        <fullName evidence="7">Thiamine pyrophosphate-binding protein</fullName>
    </submittedName>
</protein>
<dbReference type="InterPro" id="IPR012000">
    <property type="entry name" value="Thiamin_PyroP_enz_cen_dom"/>
</dbReference>
<comment type="similarity">
    <text evidence="1 3">Belongs to the TPP enzyme family.</text>
</comment>
<dbReference type="GO" id="GO:0009099">
    <property type="term" value="P:L-valine biosynthetic process"/>
    <property type="evidence" value="ECO:0007669"/>
    <property type="project" value="TreeGrafter"/>
</dbReference>
<reference evidence="7 8" key="1">
    <citation type="submission" date="2018-09" db="EMBL/GenBank/DDBJ databases">
        <title>Marinorhizobium profundi gen. nov., sp. nov., isolated from a deep-sea sediment sample from the New Britain Trench and proposal of Marinorhizobiaceae fam. nov. in the order Rhizobiales of the class Alphaproteobacteria.</title>
        <authorList>
            <person name="Cao J."/>
        </authorList>
    </citation>
    <scope>NUCLEOTIDE SEQUENCE [LARGE SCALE GENOMIC DNA]</scope>
    <source>
        <strain evidence="7 8">WS11</strain>
    </source>
</reference>
<dbReference type="GO" id="GO:0005948">
    <property type="term" value="C:acetolactate synthase complex"/>
    <property type="evidence" value="ECO:0007669"/>
    <property type="project" value="TreeGrafter"/>
</dbReference>
<feature type="domain" description="Thiamine pyrophosphate enzyme TPP-binding" evidence="5">
    <location>
        <begin position="410"/>
        <end position="562"/>
    </location>
</feature>
<dbReference type="GO" id="GO:0009097">
    <property type="term" value="P:isoleucine biosynthetic process"/>
    <property type="evidence" value="ECO:0007669"/>
    <property type="project" value="TreeGrafter"/>
</dbReference>
<evidence type="ECO:0000256" key="3">
    <source>
        <dbReference type="RuleBase" id="RU362132"/>
    </source>
</evidence>
<sequence>MQDKTQNQTPEWGSDVIAETLSALGLRYIALNPGASYRGIHDSLVNFTNDDPEILLCIHEEAAVAIAHGWAKITGRAMAVALHSNVGLMHGSMGIFNAFCDRVPMMVIGATGPLDAAKRRPWIEWIHTAQDQGALVRDFIKWDDQPGSVAAAREALLQGTAIAETAPRGPVYVNVDAALQEEKVVTALAPIDVRRRGAPVSTDPAAELVASAVAMLGDAKNIVMLMGRMSRDLDDWTRRIALAEHLGARVITDFKTGSTFPTVHPATVGKAGYFPDADAKAAIAATDLIINLDWLDFGGTLRSVFIDGVVPAKIISASLDSYAHRGWSKDGGAPFPADIAFMNEPDRVIAALAAALGLPEATSPGLPEQPELPTGDILTPQDIAALLRSKLDAHRPCLIRGPLSWTGADWPVDHPLGALGYDGGGGIGSGCGMAVGAALALRDTESDRLPLAVLGDGDFLMNASALWTGINKNVPLLVIVLNNRSFYNDEVHQETVAKHRSRPPENKHVGIVMNDPDIDISAIARGFGAFSPGLVRGADALLRTLDEALAVVADGGTAVIEIDTAKGYAPSMVGALRSGS</sequence>
<feature type="domain" description="Thiamine pyrophosphate enzyme N-terminal TPP-binding" evidence="6">
    <location>
        <begin position="13"/>
        <end position="123"/>
    </location>
</feature>
<dbReference type="PANTHER" id="PTHR18968">
    <property type="entry name" value="THIAMINE PYROPHOSPHATE ENZYMES"/>
    <property type="match status" value="1"/>
</dbReference>
<evidence type="ECO:0000313" key="7">
    <source>
        <dbReference type="EMBL" id="AZN70501.1"/>
    </source>
</evidence>
<keyword evidence="8" id="KW-1185">Reference proteome</keyword>
<dbReference type="Gene3D" id="3.40.50.970">
    <property type="match status" value="2"/>
</dbReference>
<name>A0A3S9B0Y8_9HYPH</name>
<dbReference type="SUPFAM" id="SSF52467">
    <property type="entry name" value="DHS-like NAD/FAD-binding domain"/>
    <property type="match status" value="1"/>
</dbReference>
<organism evidence="7 8">
    <name type="scientific">Georhizobium profundi</name>
    <dbReference type="NCBI Taxonomy" id="2341112"/>
    <lineage>
        <taxon>Bacteria</taxon>
        <taxon>Pseudomonadati</taxon>
        <taxon>Pseudomonadota</taxon>
        <taxon>Alphaproteobacteria</taxon>
        <taxon>Hyphomicrobiales</taxon>
        <taxon>Rhizobiaceae</taxon>
        <taxon>Georhizobium</taxon>
    </lineage>
</organism>
<evidence type="ECO:0000256" key="1">
    <source>
        <dbReference type="ARBA" id="ARBA00007812"/>
    </source>
</evidence>
<gene>
    <name evidence="7" type="ORF">D5400_03725</name>
</gene>
<dbReference type="Pfam" id="PF02775">
    <property type="entry name" value="TPP_enzyme_C"/>
    <property type="match status" value="1"/>
</dbReference>
<evidence type="ECO:0000259" key="4">
    <source>
        <dbReference type="Pfam" id="PF00205"/>
    </source>
</evidence>
<dbReference type="Pfam" id="PF02776">
    <property type="entry name" value="TPP_enzyme_N"/>
    <property type="match status" value="1"/>
</dbReference>
<dbReference type="Proteomes" id="UP000268192">
    <property type="component" value="Chromosome"/>
</dbReference>
<dbReference type="Gene3D" id="3.40.50.1220">
    <property type="entry name" value="TPP-binding domain"/>
    <property type="match status" value="1"/>
</dbReference>
<dbReference type="GO" id="GO:0050660">
    <property type="term" value="F:flavin adenine dinucleotide binding"/>
    <property type="evidence" value="ECO:0007669"/>
    <property type="project" value="TreeGrafter"/>
</dbReference>
<evidence type="ECO:0000256" key="2">
    <source>
        <dbReference type="ARBA" id="ARBA00023052"/>
    </source>
</evidence>
<dbReference type="InterPro" id="IPR012001">
    <property type="entry name" value="Thiamin_PyroP_enz_TPP-bd_dom"/>
</dbReference>
<dbReference type="GO" id="GO:0030976">
    <property type="term" value="F:thiamine pyrophosphate binding"/>
    <property type="evidence" value="ECO:0007669"/>
    <property type="project" value="InterPro"/>
</dbReference>
<dbReference type="CDD" id="cd07035">
    <property type="entry name" value="TPP_PYR_POX_like"/>
    <property type="match status" value="1"/>
</dbReference>
<dbReference type="InterPro" id="IPR011766">
    <property type="entry name" value="TPP_enzyme_TPP-bd"/>
</dbReference>
<dbReference type="InterPro" id="IPR029061">
    <property type="entry name" value="THDP-binding"/>
</dbReference>
<proteinExistence type="inferred from homology"/>
<dbReference type="RefSeq" id="WP_126007770.1">
    <property type="nucleotide sequence ID" value="NZ_CP032509.1"/>
</dbReference>